<proteinExistence type="predicted"/>
<evidence type="ECO:0000313" key="2">
    <source>
        <dbReference type="EMBL" id="MEN3749570.1"/>
    </source>
</evidence>
<gene>
    <name evidence="2" type="ORF">TPR58_20525</name>
</gene>
<reference evidence="2 3" key="1">
    <citation type="submission" date="2024-05" db="EMBL/GenBank/DDBJ databases">
        <title>Sphingomonas sp. HF-S3 16S ribosomal RNA gene Genome sequencing and assembly.</title>
        <authorList>
            <person name="Lee H."/>
        </authorList>
    </citation>
    <scope>NUCLEOTIDE SEQUENCE [LARGE SCALE GENOMIC DNA]</scope>
    <source>
        <strain evidence="2 3">HF-S3</strain>
    </source>
</reference>
<sequence length="129" mass="14512">MNQSPDANPAPARSAGPGILRLLVILIAPWLLGWGAFLYVHDQRRVAALTEAQQHQAYVDQVAATPNRRPYHEEEMNRGIDRHIAAQLRANAAAERITLALWALVLGPLTVLWFVLGGWWVWRGFTARR</sequence>
<keyword evidence="1" id="KW-1133">Transmembrane helix</keyword>
<keyword evidence="1" id="KW-0472">Membrane</keyword>
<evidence type="ECO:0000313" key="3">
    <source>
        <dbReference type="Proteomes" id="UP001427805"/>
    </source>
</evidence>
<dbReference type="RefSeq" id="WP_346248616.1">
    <property type="nucleotide sequence ID" value="NZ_JBDIZK010000015.1"/>
</dbReference>
<comment type="caution">
    <text evidence="2">The sequence shown here is derived from an EMBL/GenBank/DDBJ whole genome shotgun (WGS) entry which is preliminary data.</text>
</comment>
<dbReference type="Proteomes" id="UP001427805">
    <property type="component" value="Unassembled WGS sequence"/>
</dbReference>
<accession>A0ABV0BDE8</accession>
<evidence type="ECO:0000256" key="1">
    <source>
        <dbReference type="SAM" id="Phobius"/>
    </source>
</evidence>
<feature type="transmembrane region" description="Helical" evidence="1">
    <location>
        <begin position="99"/>
        <end position="122"/>
    </location>
</feature>
<organism evidence="2 3">
    <name type="scientific">Sphingomonas rustica</name>
    <dbReference type="NCBI Taxonomy" id="3103142"/>
    <lineage>
        <taxon>Bacteria</taxon>
        <taxon>Pseudomonadati</taxon>
        <taxon>Pseudomonadota</taxon>
        <taxon>Alphaproteobacteria</taxon>
        <taxon>Sphingomonadales</taxon>
        <taxon>Sphingomonadaceae</taxon>
        <taxon>Sphingomonas</taxon>
    </lineage>
</organism>
<keyword evidence="1" id="KW-0812">Transmembrane</keyword>
<dbReference type="EMBL" id="JBDIZK010000015">
    <property type="protein sequence ID" value="MEN3749570.1"/>
    <property type="molecule type" value="Genomic_DNA"/>
</dbReference>
<keyword evidence="3" id="KW-1185">Reference proteome</keyword>
<name>A0ABV0BDE8_9SPHN</name>
<protein>
    <submittedName>
        <fullName evidence="2">Uncharacterized protein</fullName>
    </submittedName>
</protein>
<feature type="transmembrane region" description="Helical" evidence="1">
    <location>
        <begin position="20"/>
        <end position="40"/>
    </location>
</feature>